<keyword evidence="3" id="KW-1185">Reference proteome</keyword>
<dbReference type="Proteomes" id="UP000765509">
    <property type="component" value="Unassembled WGS sequence"/>
</dbReference>
<proteinExistence type="predicted"/>
<sequence>MAIEPVGPNFGHGPPWTTFPAMASGNHQTSSASTLLNLRGILSIPPCTPYLRLQEWTISQNSKSRSQNPMPISKEDSLTHQSGNPWRQSEDHSRIPITWHCRSWVGNLIKDYSKGILKGYTVFQSVKPQTTGLEGYGSSSSASPTPQRPFSMDNGQHEFQPGIPMGGTWSKFPEGLSQRDRLQRPYGNQQRLESHQAVQTPGGEGKQNKGESCHYPSYRRTTDPDREYPDCFRLTSSRPNELSSGFKPFRNQQVSSQESPFFTIPQSFQEKTRIQGKKQDNLQPKEERVRPNYP</sequence>
<feature type="region of interest" description="Disordered" evidence="1">
    <location>
        <begin position="131"/>
        <end position="174"/>
    </location>
</feature>
<protein>
    <submittedName>
        <fullName evidence="2">Uncharacterized protein</fullName>
    </submittedName>
</protein>
<feature type="compositionally biased region" description="Polar residues" evidence="1">
    <location>
        <begin position="60"/>
        <end position="70"/>
    </location>
</feature>
<reference evidence="2" key="1">
    <citation type="submission" date="2021-03" db="EMBL/GenBank/DDBJ databases">
        <title>Draft genome sequence of rust myrtle Austropuccinia psidii MF-1, a brazilian biotype.</title>
        <authorList>
            <person name="Quecine M.C."/>
            <person name="Pachon D.M.R."/>
            <person name="Bonatelli M.L."/>
            <person name="Correr F.H."/>
            <person name="Franceschini L.M."/>
            <person name="Leite T.F."/>
            <person name="Margarido G.R.A."/>
            <person name="Almeida C.A."/>
            <person name="Ferrarezi J.A."/>
            <person name="Labate C.A."/>
        </authorList>
    </citation>
    <scope>NUCLEOTIDE SEQUENCE</scope>
    <source>
        <strain evidence="2">MF-1</strain>
    </source>
</reference>
<evidence type="ECO:0000313" key="3">
    <source>
        <dbReference type="Proteomes" id="UP000765509"/>
    </source>
</evidence>
<accession>A0A9Q3EU72</accession>
<feature type="compositionally biased region" description="Polar residues" evidence="1">
    <location>
        <begin position="250"/>
        <end position="269"/>
    </location>
</feature>
<feature type="compositionally biased region" description="Basic and acidic residues" evidence="1">
    <location>
        <begin position="270"/>
        <end position="294"/>
    </location>
</feature>
<feature type="compositionally biased region" description="Basic and acidic residues" evidence="1">
    <location>
        <begin position="220"/>
        <end position="230"/>
    </location>
</feature>
<feature type="region of interest" description="Disordered" evidence="1">
    <location>
        <begin position="186"/>
        <end position="294"/>
    </location>
</feature>
<feature type="compositionally biased region" description="Polar residues" evidence="1">
    <location>
        <begin position="186"/>
        <end position="199"/>
    </location>
</feature>
<feature type="region of interest" description="Disordered" evidence="1">
    <location>
        <begin position="60"/>
        <end position="91"/>
    </location>
</feature>
<comment type="caution">
    <text evidence="2">The sequence shown here is derived from an EMBL/GenBank/DDBJ whole genome shotgun (WGS) entry which is preliminary data.</text>
</comment>
<evidence type="ECO:0000256" key="1">
    <source>
        <dbReference type="SAM" id="MobiDB-lite"/>
    </source>
</evidence>
<dbReference type="AlphaFoldDB" id="A0A9Q3EU72"/>
<feature type="compositionally biased region" description="Polar residues" evidence="1">
    <location>
        <begin position="234"/>
        <end position="243"/>
    </location>
</feature>
<gene>
    <name evidence="2" type="ORF">O181_063577</name>
</gene>
<dbReference type="EMBL" id="AVOT02030625">
    <property type="protein sequence ID" value="MBW0523862.1"/>
    <property type="molecule type" value="Genomic_DNA"/>
</dbReference>
<name>A0A9Q3EU72_9BASI</name>
<feature type="compositionally biased region" description="Polar residues" evidence="1">
    <location>
        <begin position="131"/>
        <end position="145"/>
    </location>
</feature>
<evidence type="ECO:0000313" key="2">
    <source>
        <dbReference type="EMBL" id="MBW0523862.1"/>
    </source>
</evidence>
<organism evidence="2 3">
    <name type="scientific">Austropuccinia psidii MF-1</name>
    <dbReference type="NCBI Taxonomy" id="1389203"/>
    <lineage>
        <taxon>Eukaryota</taxon>
        <taxon>Fungi</taxon>
        <taxon>Dikarya</taxon>
        <taxon>Basidiomycota</taxon>
        <taxon>Pucciniomycotina</taxon>
        <taxon>Pucciniomycetes</taxon>
        <taxon>Pucciniales</taxon>
        <taxon>Sphaerophragmiaceae</taxon>
        <taxon>Austropuccinia</taxon>
    </lineage>
</organism>